<evidence type="ECO:0000313" key="2">
    <source>
        <dbReference type="Proteomes" id="UP000257109"/>
    </source>
</evidence>
<proteinExistence type="predicted"/>
<name>A0A371I920_MUCPR</name>
<dbReference type="PANTHER" id="PTHR33223:SF3">
    <property type="match status" value="1"/>
</dbReference>
<comment type="caution">
    <text evidence="1">The sequence shown here is derived from an EMBL/GenBank/DDBJ whole genome shotgun (WGS) entry which is preliminary data.</text>
</comment>
<gene>
    <name evidence="1" type="ORF">CR513_03889</name>
</gene>
<dbReference type="Proteomes" id="UP000257109">
    <property type="component" value="Unassembled WGS sequence"/>
</dbReference>
<dbReference type="AlphaFoldDB" id="A0A371I920"/>
<protein>
    <recommendedName>
        <fullName evidence="3">Retrotransposon gag domain-containing protein</fullName>
    </recommendedName>
</protein>
<reference evidence="1" key="1">
    <citation type="submission" date="2018-05" db="EMBL/GenBank/DDBJ databases">
        <title>Draft genome of Mucuna pruriens seed.</title>
        <authorList>
            <person name="Nnadi N.E."/>
            <person name="Vos R."/>
            <person name="Hasami M.H."/>
            <person name="Devisetty U.K."/>
            <person name="Aguiy J.C."/>
        </authorList>
    </citation>
    <scope>NUCLEOTIDE SEQUENCE [LARGE SCALE GENOMIC DNA]</scope>
    <source>
        <strain evidence="1">JCA_2017</strain>
    </source>
</reference>
<accession>A0A371I920</accession>
<evidence type="ECO:0008006" key="3">
    <source>
        <dbReference type="Google" id="ProtNLM"/>
    </source>
</evidence>
<keyword evidence="2" id="KW-1185">Reference proteome</keyword>
<evidence type="ECO:0000313" key="1">
    <source>
        <dbReference type="EMBL" id="RDY11444.1"/>
    </source>
</evidence>
<dbReference type="PANTHER" id="PTHR33223">
    <property type="entry name" value="CCHC-TYPE DOMAIN-CONTAINING PROTEIN"/>
    <property type="match status" value="1"/>
</dbReference>
<feature type="non-terminal residue" evidence="1">
    <location>
        <position position="1"/>
    </location>
</feature>
<sequence length="401" mass="45768">MTKAGTRSIGVTMRKVVAYHGLKFAIARPPMWISPYERDISLSKSYPPIRVQLRCMQLLNESLASPKKGDQWDDRFWGLEESEQEVGYPKTCWPGAALYNMGPIALVSPDYEGVYLLLLFLKHVENSYKLPIKIYALPFVKVKTLFKLEGKINKKLPCRVGSPTLRSYVFLDALGNVLHHIVVYINLFLLSMTRSGLGNLHAYDPEIDRTFCRLRNSRSNEEYLCISNPANSADSNFDLGSFGASSDSNFGVTISQFGLDNMENNDKTLKELATPDVMYQPWCLQYPGSEQSWSYELKLATPDFHGLAGEDPHKHLKEFHAMCSTMRPHGIPKDYIKMKAFPFSLDGAAKDWLYLQPVLFNAWGDMKRMFLEKFFPISRIAAIRKDICGIRQHIGETLYEY</sequence>
<dbReference type="OrthoDB" id="1689420at2759"/>
<organism evidence="1 2">
    <name type="scientific">Mucuna pruriens</name>
    <name type="common">Velvet bean</name>
    <name type="synonym">Dolichos pruriens</name>
    <dbReference type="NCBI Taxonomy" id="157652"/>
    <lineage>
        <taxon>Eukaryota</taxon>
        <taxon>Viridiplantae</taxon>
        <taxon>Streptophyta</taxon>
        <taxon>Embryophyta</taxon>
        <taxon>Tracheophyta</taxon>
        <taxon>Spermatophyta</taxon>
        <taxon>Magnoliopsida</taxon>
        <taxon>eudicotyledons</taxon>
        <taxon>Gunneridae</taxon>
        <taxon>Pentapetalae</taxon>
        <taxon>rosids</taxon>
        <taxon>fabids</taxon>
        <taxon>Fabales</taxon>
        <taxon>Fabaceae</taxon>
        <taxon>Papilionoideae</taxon>
        <taxon>50 kb inversion clade</taxon>
        <taxon>NPAAA clade</taxon>
        <taxon>indigoferoid/millettioid clade</taxon>
        <taxon>Phaseoleae</taxon>
        <taxon>Mucuna</taxon>
    </lineage>
</organism>
<dbReference type="EMBL" id="QJKJ01000637">
    <property type="protein sequence ID" value="RDY11444.1"/>
    <property type="molecule type" value="Genomic_DNA"/>
</dbReference>